<reference evidence="3" key="1">
    <citation type="submission" date="2022-11" db="UniProtKB">
        <authorList>
            <consortium name="WormBaseParasite"/>
        </authorList>
    </citation>
    <scope>IDENTIFICATION</scope>
</reference>
<organism evidence="2 3">
    <name type="scientific">Romanomermis culicivorax</name>
    <name type="common">Nematode worm</name>
    <dbReference type="NCBI Taxonomy" id="13658"/>
    <lineage>
        <taxon>Eukaryota</taxon>
        <taxon>Metazoa</taxon>
        <taxon>Ecdysozoa</taxon>
        <taxon>Nematoda</taxon>
        <taxon>Enoplea</taxon>
        <taxon>Dorylaimia</taxon>
        <taxon>Mermithida</taxon>
        <taxon>Mermithoidea</taxon>
        <taxon>Mermithidae</taxon>
        <taxon>Romanomermis</taxon>
    </lineage>
</organism>
<protein>
    <submittedName>
        <fullName evidence="3">Uncharacterized protein</fullName>
    </submittedName>
</protein>
<feature type="region of interest" description="Disordered" evidence="1">
    <location>
        <begin position="79"/>
        <end position="173"/>
    </location>
</feature>
<evidence type="ECO:0000313" key="2">
    <source>
        <dbReference type="Proteomes" id="UP000887565"/>
    </source>
</evidence>
<evidence type="ECO:0000313" key="3">
    <source>
        <dbReference type="WBParaSite" id="nRc.2.0.1.t48068-RA"/>
    </source>
</evidence>
<sequence>METTVEEIEIDESDYTANPHSHFHLYSTFMAIIYFQNRFSFPALKPNIANPTTHARQTNLAPSERHPPVPHVLSLANEQPVAANNVKNKRPVKKLTTLTPLSKPTSTKTAVPAKQLPPADKPNRHRSRHQSHSRDDCHCKETQQTHAPSRDSPQHERRDDAPQHRTQSEQMRQVYSTGFYEEVYWPGFRRSPPKLMDYISLLHRDAQIQRRKEALKNPPKIVFKAPLPRPPPMDVEPATSSTTSIPPMATLQPARAPTSAMTTTVTHTTSLPPMALMSAQSTAQAQRPLVIATRPVLGVAPPTSSTPTVEPRLPSEAT</sequence>
<feature type="region of interest" description="Disordered" evidence="1">
    <location>
        <begin position="222"/>
        <end position="259"/>
    </location>
</feature>
<feature type="compositionally biased region" description="Low complexity" evidence="1">
    <location>
        <begin position="94"/>
        <end position="109"/>
    </location>
</feature>
<feature type="region of interest" description="Disordered" evidence="1">
    <location>
        <begin position="297"/>
        <end position="318"/>
    </location>
</feature>
<name>A0A915LCJ9_ROMCU</name>
<keyword evidence="2" id="KW-1185">Reference proteome</keyword>
<proteinExistence type="predicted"/>
<dbReference type="AlphaFoldDB" id="A0A915LCJ9"/>
<accession>A0A915LCJ9</accession>
<dbReference type="WBParaSite" id="nRc.2.0.1.t48068-RA">
    <property type="protein sequence ID" value="nRc.2.0.1.t48068-RA"/>
    <property type="gene ID" value="nRc.2.0.1.g48068"/>
</dbReference>
<evidence type="ECO:0000256" key="1">
    <source>
        <dbReference type="SAM" id="MobiDB-lite"/>
    </source>
</evidence>
<dbReference type="Proteomes" id="UP000887565">
    <property type="component" value="Unplaced"/>
</dbReference>
<feature type="compositionally biased region" description="Basic and acidic residues" evidence="1">
    <location>
        <begin position="132"/>
        <end position="167"/>
    </location>
</feature>